<dbReference type="Proteomes" id="UP000321201">
    <property type="component" value="Unassembled WGS sequence"/>
</dbReference>
<reference evidence="2 3" key="1">
    <citation type="submission" date="2019-08" db="EMBL/GenBank/DDBJ databases">
        <title>Pelomicrobium methylotrophicum gen. nov., sp. nov. a moderately thermophilic, facultatively anaerobic, lithoautotrophic and methylotrophic bacterium isolated from a terrestrial mud volcano.</title>
        <authorList>
            <person name="Slobodkina G.B."/>
            <person name="Merkel A.Y."/>
            <person name="Slobodkin A.I."/>
        </authorList>
    </citation>
    <scope>NUCLEOTIDE SEQUENCE [LARGE SCALE GENOMIC DNA]</scope>
    <source>
        <strain evidence="2 3">SM250</strain>
    </source>
</reference>
<keyword evidence="1" id="KW-0472">Membrane</keyword>
<feature type="transmembrane region" description="Helical" evidence="1">
    <location>
        <begin position="51"/>
        <end position="73"/>
    </location>
</feature>
<evidence type="ECO:0000256" key="1">
    <source>
        <dbReference type="SAM" id="Phobius"/>
    </source>
</evidence>
<feature type="transmembrane region" description="Helical" evidence="1">
    <location>
        <begin position="85"/>
        <end position="102"/>
    </location>
</feature>
<evidence type="ECO:0000313" key="2">
    <source>
        <dbReference type="EMBL" id="TXF11171.1"/>
    </source>
</evidence>
<dbReference type="OrthoDB" id="9342774at2"/>
<dbReference type="AlphaFoldDB" id="A0A5C7EGR3"/>
<protein>
    <submittedName>
        <fullName evidence="2">Uncharacterized protein</fullName>
    </submittedName>
</protein>
<keyword evidence="3" id="KW-1185">Reference proteome</keyword>
<feature type="transmembrane region" description="Helical" evidence="1">
    <location>
        <begin position="108"/>
        <end position="126"/>
    </location>
</feature>
<name>A0A5C7EGR3_9PROT</name>
<evidence type="ECO:0000313" key="3">
    <source>
        <dbReference type="Proteomes" id="UP000321201"/>
    </source>
</evidence>
<dbReference type="EMBL" id="VPFL01000016">
    <property type="protein sequence ID" value="TXF11171.1"/>
    <property type="molecule type" value="Genomic_DNA"/>
</dbReference>
<dbReference type="RefSeq" id="WP_147800382.1">
    <property type="nucleotide sequence ID" value="NZ_VPFL01000016.1"/>
</dbReference>
<gene>
    <name evidence="2" type="ORF">FR698_11695</name>
</gene>
<keyword evidence="1" id="KW-0812">Transmembrane</keyword>
<comment type="caution">
    <text evidence="2">The sequence shown here is derived from an EMBL/GenBank/DDBJ whole genome shotgun (WGS) entry which is preliminary data.</text>
</comment>
<dbReference type="InParanoid" id="A0A5C7EGR3"/>
<keyword evidence="1" id="KW-1133">Transmembrane helix</keyword>
<sequence length="136" mass="14752">MKELLLLARETIVRAFEIVTFRSVGADLPESKGFATWSAALSSAFVAGEQIARGHGIAGMLIAPAAWLFVVWASSRVEGKISYRIGSALLLGSIPVCASLILVAGSDLWEWAVAAWGASVMLNVLARQHEWWSPWR</sequence>
<organism evidence="2 3">
    <name type="scientific">Pelomicrobium methylotrophicum</name>
    <dbReference type="NCBI Taxonomy" id="2602750"/>
    <lineage>
        <taxon>Bacteria</taxon>
        <taxon>Pseudomonadati</taxon>
        <taxon>Pseudomonadota</taxon>
        <taxon>Hydrogenophilia</taxon>
        <taxon>Hydrogenophilia incertae sedis</taxon>
        <taxon>Pelomicrobium</taxon>
    </lineage>
</organism>
<proteinExistence type="predicted"/>
<accession>A0A5C7EGR3</accession>